<evidence type="ECO:0000313" key="7">
    <source>
        <dbReference type="Proteomes" id="UP000199034"/>
    </source>
</evidence>
<sequence>MVGAGLAGAAAARELTARGRSVLLLEQHAVGHVHGSSHGSSRIYRRAYLDPFYVGLTGQAADEWDRLEADAGVPLRTVTGGLDTGTERARGVLELLTATGLPVELLSAAEVTERWPGIELAGESAFHPDAGHLDADATVRACVDLAVAAGADLHERTALTALTRLEPAAGGVVVHTEGWSAHADAVVVAAGAWLPELLGGLAVAPTLPPLWVKQQELFHFAHRDPSAAWPTLVDKGRVELYMLGSGPRDGGPAPSYKIGQFDSESATTASTRDGVIDDRARRVVRTYVEQHLPGLDPDPTEEASCLFTMTGDGDFVLDRVGPVVIASPCSGHGAKFAPLLGVLLADLVDGAAPEPRFAFRGAGRTTGVGAGQ</sequence>
<dbReference type="STRING" id="1045774.SAMN05421872_105111"/>
<dbReference type="Gene3D" id="3.30.9.10">
    <property type="entry name" value="D-Amino Acid Oxidase, subunit A, domain 2"/>
    <property type="match status" value="1"/>
</dbReference>
<dbReference type="GO" id="GO:0050660">
    <property type="term" value="F:flavin adenine dinucleotide binding"/>
    <property type="evidence" value="ECO:0007669"/>
    <property type="project" value="InterPro"/>
</dbReference>
<comment type="cofactor">
    <cofactor evidence="1">
        <name>FAD</name>
        <dbReference type="ChEBI" id="CHEBI:57692"/>
    </cofactor>
</comment>
<evidence type="ECO:0000256" key="3">
    <source>
        <dbReference type="ARBA" id="ARBA00022827"/>
    </source>
</evidence>
<proteinExistence type="predicted"/>
<keyword evidence="4" id="KW-0560">Oxidoreductase</keyword>
<protein>
    <submittedName>
        <fullName evidence="6">Sarcosine oxidase</fullName>
    </submittedName>
</protein>
<evidence type="ECO:0000256" key="4">
    <source>
        <dbReference type="ARBA" id="ARBA00023002"/>
    </source>
</evidence>
<dbReference type="SUPFAM" id="SSF54373">
    <property type="entry name" value="FAD-linked reductases, C-terminal domain"/>
    <property type="match status" value="1"/>
</dbReference>
<dbReference type="Pfam" id="PF01266">
    <property type="entry name" value="DAO"/>
    <property type="match status" value="1"/>
</dbReference>
<keyword evidence="3" id="KW-0274">FAD</keyword>
<feature type="domain" description="FAD dependent oxidoreductase" evidence="5">
    <location>
        <begin position="2"/>
        <end position="347"/>
    </location>
</feature>
<dbReference type="SUPFAM" id="SSF51905">
    <property type="entry name" value="FAD/NAD(P)-binding domain"/>
    <property type="match status" value="1"/>
</dbReference>
<keyword evidence="2" id="KW-0285">Flavoprotein</keyword>
<name>A0A1G6R0Y3_9ACTN</name>
<organism evidence="6 7">
    <name type="scientific">Nocardioides lianchengensis</name>
    <dbReference type="NCBI Taxonomy" id="1045774"/>
    <lineage>
        <taxon>Bacteria</taxon>
        <taxon>Bacillati</taxon>
        <taxon>Actinomycetota</taxon>
        <taxon>Actinomycetes</taxon>
        <taxon>Propionibacteriales</taxon>
        <taxon>Nocardioidaceae</taxon>
        <taxon>Nocardioides</taxon>
    </lineage>
</organism>
<evidence type="ECO:0000256" key="1">
    <source>
        <dbReference type="ARBA" id="ARBA00001974"/>
    </source>
</evidence>
<evidence type="ECO:0000256" key="2">
    <source>
        <dbReference type="ARBA" id="ARBA00022630"/>
    </source>
</evidence>
<accession>A0A1G6R0Y3</accession>
<dbReference type="InterPro" id="IPR045170">
    <property type="entry name" value="MTOX"/>
</dbReference>
<dbReference type="EMBL" id="FMZM01000005">
    <property type="protein sequence ID" value="SDC98330.1"/>
    <property type="molecule type" value="Genomic_DNA"/>
</dbReference>
<dbReference type="PANTHER" id="PTHR10961:SF7">
    <property type="entry name" value="FAD DEPENDENT OXIDOREDUCTASE DOMAIN-CONTAINING PROTEIN"/>
    <property type="match status" value="1"/>
</dbReference>
<dbReference type="InterPro" id="IPR036188">
    <property type="entry name" value="FAD/NAD-bd_sf"/>
</dbReference>
<dbReference type="PANTHER" id="PTHR10961">
    <property type="entry name" value="PEROXISOMAL SARCOSINE OXIDASE"/>
    <property type="match status" value="1"/>
</dbReference>
<dbReference type="GO" id="GO:0008115">
    <property type="term" value="F:sarcosine oxidase activity"/>
    <property type="evidence" value="ECO:0007669"/>
    <property type="project" value="TreeGrafter"/>
</dbReference>
<evidence type="ECO:0000313" key="6">
    <source>
        <dbReference type="EMBL" id="SDC98330.1"/>
    </source>
</evidence>
<dbReference type="InterPro" id="IPR006076">
    <property type="entry name" value="FAD-dep_OxRdtase"/>
</dbReference>
<keyword evidence="7" id="KW-1185">Reference proteome</keyword>
<dbReference type="AlphaFoldDB" id="A0A1G6R0Y3"/>
<reference evidence="6 7" key="1">
    <citation type="submission" date="2016-10" db="EMBL/GenBank/DDBJ databases">
        <authorList>
            <person name="de Groot N.N."/>
        </authorList>
    </citation>
    <scope>NUCLEOTIDE SEQUENCE [LARGE SCALE GENOMIC DNA]</scope>
    <source>
        <strain evidence="6 7">CGMCC 4.6858</strain>
    </source>
</reference>
<evidence type="ECO:0000259" key="5">
    <source>
        <dbReference type="Pfam" id="PF01266"/>
    </source>
</evidence>
<dbReference type="Gene3D" id="3.50.50.60">
    <property type="entry name" value="FAD/NAD(P)-binding domain"/>
    <property type="match status" value="1"/>
</dbReference>
<gene>
    <name evidence="6" type="ORF">SAMN05421872_105111</name>
</gene>
<dbReference type="Proteomes" id="UP000199034">
    <property type="component" value="Unassembled WGS sequence"/>
</dbReference>